<keyword evidence="4" id="KW-1185">Reference proteome</keyword>
<evidence type="ECO:0000313" key="3">
    <source>
        <dbReference type="EMBL" id="MTD57607.1"/>
    </source>
</evidence>
<organism evidence="3 4">
    <name type="scientific">Amycolatopsis pithecellobii</name>
    <dbReference type="NCBI Taxonomy" id="664692"/>
    <lineage>
        <taxon>Bacteria</taxon>
        <taxon>Bacillati</taxon>
        <taxon>Actinomycetota</taxon>
        <taxon>Actinomycetes</taxon>
        <taxon>Pseudonocardiales</taxon>
        <taxon>Pseudonocardiaceae</taxon>
        <taxon>Amycolatopsis</taxon>
    </lineage>
</organism>
<dbReference type="Gene3D" id="3.90.76.10">
    <property type="entry name" value="Dipeptide-binding Protein, Domain 1"/>
    <property type="match status" value="1"/>
</dbReference>
<evidence type="ECO:0000256" key="1">
    <source>
        <dbReference type="SAM" id="SignalP"/>
    </source>
</evidence>
<dbReference type="GO" id="GO:0015833">
    <property type="term" value="P:peptide transport"/>
    <property type="evidence" value="ECO:0007669"/>
    <property type="project" value="TreeGrafter"/>
</dbReference>
<feature type="signal peptide" evidence="1">
    <location>
        <begin position="1"/>
        <end position="31"/>
    </location>
</feature>
<dbReference type="GO" id="GO:1904680">
    <property type="term" value="F:peptide transmembrane transporter activity"/>
    <property type="evidence" value="ECO:0007669"/>
    <property type="project" value="TreeGrafter"/>
</dbReference>
<proteinExistence type="predicted"/>
<dbReference type="Gene3D" id="3.10.105.10">
    <property type="entry name" value="Dipeptide-binding Protein, Domain 3"/>
    <property type="match status" value="1"/>
</dbReference>
<protein>
    <recommendedName>
        <fullName evidence="2">Solute-binding protein family 5 domain-containing protein</fullName>
    </recommendedName>
</protein>
<dbReference type="PIRSF" id="PIRSF002741">
    <property type="entry name" value="MppA"/>
    <property type="match status" value="1"/>
</dbReference>
<dbReference type="SUPFAM" id="SSF53850">
    <property type="entry name" value="Periplasmic binding protein-like II"/>
    <property type="match status" value="1"/>
</dbReference>
<dbReference type="OrthoDB" id="9803988at2"/>
<evidence type="ECO:0000313" key="4">
    <source>
        <dbReference type="Proteomes" id="UP000440096"/>
    </source>
</evidence>
<reference evidence="3 4" key="1">
    <citation type="submission" date="2019-11" db="EMBL/GenBank/DDBJ databases">
        <title>Draft genome of Amycolatopsis RM579.</title>
        <authorList>
            <person name="Duangmal K."/>
            <person name="Mingma R."/>
        </authorList>
    </citation>
    <scope>NUCLEOTIDE SEQUENCE [LARGE SCALE GENOMIC DNA]</scope>
    <source>
        <strain evidence="3 4">RM579</strain>
    </source>
</reference>
<keyword evidence="1" id="KW-0732">Signal</keyword>
<dbReference type="InterPro" id="IPR030678">
    <property type="entry name" value="Peptide/Ni-bd"/>
</dbReference>
<feature type="chain" id="PRO_5027027336" description="Solute-binding protein family 5 domain-containing protein" evidence="1">
    <location>
        <begin position="32"/>
        <end position="516"/>
    </location>
</feature>
<dbReference type="InterPro" id="IPR039424">
    <property type="entry name" value="SBP_5"/>
</dbReference>
<sequence>MANSGGQVITKSRAVLCAVAAAVGLTASACASTTASGGGAPDPNATMRVGLAIVNTQWDPALSPVTTDTPGLEMVYDRLFSQGADGSISGNLVQTWEFRGNDLVMHVRPGVKFQDGSPLDAQAVKVNLDRNRGATFPTSTLAAELSNIQSVTVTDPMTVTATLKKKDVSILPLLSSRNGMIVSAKALADKADLGTDPVGAGPWKLTSFQPGTGYTVERWDGYWNAPAVKVAKVQVSVLNSAQRLNAVRSGQLDMAILDTGQADSAKSSGLNVLASPLNTLTCFQVNNVTVPAYNDERVRQAINYAIDRPTIVKNVLAGNATPTSQIFPPTSIAFDKATPDPYPYDVAKAKALLAEAGYAGGFSFSAMFGTTPQAELEAIAGYLKAVNIDMKLVHIQGNDGVTKMWQEKSGQALFFPCNSVVDPSLAMPYFLPGNYRNPGNLTNADVTALAAQAQTIDDQAQRTSVLQRITHTISLHPLSIVPLYGNTATWVMNGSVTGFTVPPTNFWQLIGVGKSQ</sequence>
<dbReference type="AlphaFoldDB" id="A0A6N7YWZ2"/>
<dbReference type="GO" id="GO:0043190">
    <property type="term" value="C:ATP-binding cassette (ABC) transporter complex"/>
    <property type="evidence" value="ECO:0007669"/>
    <property type="project" value="InterPro"/>
</dbReference>
<accession>A0A6N7YWZ2</accession>
<comment type="caution">
    <text evidence="3">The sequence shown here is derived from an EMBL/GenBank/DDBJ whole genome shotgun (WGS) entry which is preliminary data.</text>
</comment>
<gene>
    <name evidence="3" type="ORF">GKO32_27065</name>
</gene>
<dbReference type="EMBL" id="WMBA01000051">
    <property type="protein sequence ID" value="MTD57607.1"/>
    <property type="molecule type" value="Genomic_DNA"/>
</dbReference>
<dbReference type="PANTHER" id="PTHR30290">
    <property type="entry name" value="PERIPLASMIC BINDING COMPONENT OF ABC TRANSPORTER"/>
    <property type="match status" value="1"/>
</dbReference>
<dbReference type="InterPro" id="IPR000914">
    <property type="entry name" value="SBP_5_dom"/>
</dbReference>
<dbReference type="Gene3D" id="3.40.190.10">
    <property type="entry name" value="Periplasmic binding protein-like II"/>
    <property type="match status" value="1"/>
</dbReference>
<dbReference type="GO" id="GO:0042597">
    <property type="term" value="C:periplasmic space"/>
    <property type="evidence" value="ECO:0007669"/>
    <property type="project" value="UniProtKB-ARBA"/>
</dbReference>
<evidence type="ECO:0000259" key="2">
    <source>
        <dbReference type="Pfam" id="PF00496"/>
    </source>
</evidence>
<dbReference type="Proteomes" id="UP000440096">
    <property type="component" value="Unassembled WGS sequence"/>
</dbReference>
<feature type="domain" description="Solute-binding protein family 5" evidence="2">
    <location>
        <begin position="103"/>
        <end position="413"/>
    </location>
</feature>
<name>A0A6N7YWZ2_9PSEU</name>
<dbReference type="Pfam" id="PF00496">
    <property type="entry name" value="SBP_bac_5"/>
    <property type="match status" value="1"/>
</dbReference>